<dbReference type="Proteomes" id="UP001549773">
    <property type="component" value="Unassembled WGS sequence"/>
</dbReference>
<dbReference type="InterPro" id="IPR036116">
    <property type="entry name" value="FN3_sf"/>
</dbReference>
<name>A0ABV2TXT5_9FLAO</name>
<sequence length="686" mass="77194">MKYIIVILFLMLNVIRAQEAPAVQVISRSLPEKVLLRWAVDEPSAWKKANEYGFLIERSTISRNGLAVIPIERKVLVSVPLKPEPLEAWEALATQEQNAAILAQALYGDSFETSVPGGAMGSIYAVNDELEQRFTFALLAAEQNYEAAKLAGWAIEDTSVKAGEKYLYSISVAIPEEVTLTIENGSVYAGSDLYEELPKPIGLTSSFGDGFVTLDWNFDLLKGIYTSYVVERSKDATSFEQLNGVPIFSAQESNNTKEISLSYTDSIPNNSTYYYRIKGKNAFGETGPSSEVISGMAEQKLEYAPRIYKKEIPTEDEVVLFWDFDPKGNDLISGFEVRRSTSNKGPFEIVKSAIKAMDRETRIMGLKRVNYFTVVAMGKNGVESESFPTLVQPIDSIPPAPPIGLKGVMDTTGIIKLEWTKNLEEDLGGYRIFRSNNPELEYSEVTQTVLKGERYTDTLQVKNLNREVFYKITAEDHRYNRSKYSEVLIVEKPDVTPPSSPVFKNYQVTEAGIQINWIPSSSEDVVAHAIYRKRGDDNEALWEQLMETNKISDSTYVDTSVEQRGVYNYTMIAKDEGNLESTPTESLSVVWQGKNMDGEDLKFSGMVDRELRFINLSWRVKDQEVLEYRLYRGKGEDGLKLYKTLEGSIKGYNDVDLEVNTNYTYGLQSVLSGGRTSMIQKVNLKY</sequence>
<dbReference type="RefSeq" id="WP_354618882.1">
    <property type="nucleotide sequence ID" value="NZ_JBEWYP010000006.1"/>
</dbReference>
<evidence type="ECO:0000313" key="1">
    <source>
        <dbReference type="EMBL" id="MET7030091.1"/>
    </source>
</evidence>
<accession>A0ABV2TXT5</accession>
<dbReference type="Gene3D" id="2.60.40.10">
    <property type="entry name" value="Immunoglobulins"/>
    <property type="match status" value="4"/>
</dbReference>
<gene>
    <name evidence="1" type="ORF">ABXZ32_11830</name>
</gene>
<organism evidence="1 2">
    <name type="scientific">Sediminicola luteus</name>
    <dbReference type="NCBI Taxonomy" id="319238"/>
    <lineage>
        <taxon>Bacteria</taxon>
        <taxon>Pseudomonadati</taxon>
        <taxon>Bacteroidota</taxon>
        <taxon>Flavobacteriia</taxon>
        <taxon>Flavobacteriales</taxon>
        <taxon>Flavobacteriaceae</taxon>
        <taxon>Sediminicola</taxon>
    </lineage>
</organism>
<reference evidence="1 2" key="1">
    <citation type="submission" date="2024-07" db="EMBL/GenBank/DDBJ databases">
        <title>The genome sequence of type strain Sediminicola luteus GDMCC 1.2596T.</title>
        <authorList>
            <person name="Liu Y."/>
        </authorList>
    </citation>
    <scope>NUCLEOTIDE SEQUENCE [LARGE SCALE GENOMIC DNA]</scope>
    <source>
        <strain evidence="1 2">GDMCC 1.2596</strain>
    </source>
</reference>
<dbReference type="SUPFAM" id="SSF49265">
    <property type="entry name" value="Fibronectin type III"/>
    <property type="match status" value="2"/>
</dbReference>
<comment type="caution">
    <text evidence="1">The sequence shown here is derived from an EMBL/GenBank/DDBJ whole genome shotgun (WGS) entry which is preliminary data.</text>
</comment>
<protein>
    <recommendedName>
        <fullName evidence="3">Fibronectin type III</fullName>
    </recommendedName>
</protein>
<dbReference type="InterPro" id="IPR013783">
    <property type="entry name" value="Ig-like_fold"/>
</dbReference>
<evidence type="ECO:0008006" key="3">
    <source>
        <dbReference type="Google" id="ProtNLM"/>
    </source>
</evidence>
<proteinExistence type="predicted"/>
<evidence type="ECO:0000313" key="2">
    <source>
        <dbReference type="Proteomes" id="UP001549773"/>
    </source>
</evidence>
<dbReference type="EMBL" id="JBEWYP010000006">
    <property type="protein sequence ID" value="MET7030091.1"/>
    <property type="molecule type" value="Genomic_DNA"/>
</dbReference>
<keyword evidence="2" id="KW-1185">Reference proteome</keyword>